<dbReference type="InterPro" id="IPR030960">
    <property type="entry name" value="DHQS/DOIS_N"/>
</dbReference>
<keyword evidence="11 19" id="KW-0028">Amino-acid biosynthesis</keyword>
<dbReference type="GO" id="GO:0003856">
    <property type="term" value="F:3-dehydroquinate synthase activity"/>
    <property type="evidence" value="ECO:0007669"/>
    <property type="project" value="UniProtKB-UniRule"/>
</dbReference>
<dbReference type="InterPro" id="IPR056179">
    <property type="entry name" value="DHQS_C"/>
</dbReference>
<keyword evidence="23" id="KW-1185">Reference proteome</keyword>
<evidence type="ECO:0000259" key="20">
    <source>
        <dbReference type="Pfam" id="PF01761"/>
    </source>
</evidence>
<dbReference type="InterPro" id="IPR050071">
    <property type="entry name" value="Dehydroquinate_synthase"/>
</dbReference>
<keyword evidence="16 19" id="KW-0057">Aromatic amino acid biosynthesis</keyword>
<feature type="binding site" evidence="19">
    <location>
        <begin position="139"/>
        <end position="140"/>
    </location>
    <ligand>
        <name>NAD(+)</name>
        <dbReference type="ChEBI" id="CHEBI:57540"/>
    </ligand>
</feature>
<comment type="function">
    <text evidence="4 19">Catalyzes the conversion of 3-deoxy-D-arabino-heptulosonate 7-phosphate (DAHP) to dehydroquinate (DHQ).</text>
</comment>
<evidence type="ECO:0000256" key="12">
    <source>
        <dbReference type="ARBA" id="ARBA00022723"/>
    </source>
</evidence>
<evidence type="ECO:0000256" key="18">
    <source>
        <dbReference type="ARBA" id="ARBA00023285"/>
    </source>
</evidence>
<feature type="binding site" evidence="19">
    <location>
        <begin position="115"/>
        <end position="119"/>
    </location>
    <ligand>
        <name>NAD(+)</name>
        <dbReference type="ChEBI" id="CHEBI:57540"/>
    </ligand>
</feature>
<dbReference type="GO" id="GO:0005737">
    <property type="term" value="C:cytoplasm"/>
    <property type="evidence" value="ECO:0007669"/>
    <property type="project" value="UniProtKB-SubCell"/>
</dbReference>
<dbReference type="Gene3D" id="1.20.1090.10">
    <property type="entry name" value="Dehydroquinate synthase-like - alpha domain"/>
    <property type="match status" value="1"/>
</dbReference>
<dbReference type="GO" id="GO:0046872">
    <property type="term" value="F:metal ion binding"/>
    <property type="evidence" value="ECO:0007669"/>
    <property type="project" value="UniProtKB-KW"/>
</dbReference>
<evidence type="ECO:0000259" key="21">
    <source>
        <dbReference type="Pfam" id="PF24621"/>
    </source>
</evidence>
<keyword evidence="10 19" id="KW-0963">Cytoplasm</keyword>
<comment type="similarity">
    <text evidence="7 19">Belongs to the sugar phosphate cyclases superfamily. Dehydroquinate synthase family.</text>
</comment>
<evidence type="ECO:0000256" key="17">
    <source>
        <dbReference type="ARBA" id="ARBA00023239"/>
    </source>
</evidence>
<protein>
    <recommendedName>
        <fullName evidence="9 19">3-dehydroquinate synthase</fullName>
        <shortName evidence="19">DHQS</shortName>
        <ecNumber evidence="8 19">4.2.3.4</ecNumber>
    </recommendedName>
</protein>
<evidence type="ECO:0000256" key="15">
    <source>
        <dbReference type="ARBA" id="ARBA00023027"/>
    </source>
</evidence>
<evidence type="ECO:0000256" key="5">
    <source>
        <dbReference type="ARBA" id="ARBA00004496"/>
    </source>
</evidence>
<comment type="caution">
    <text evidence="22">The sequence shown here is derived from an EMBL/GenBank/DDBJ whole genome shotgun (WGS) entry which is preliminary data.</text>
</comment>
<feature type="binding site" evidence="19">
    <location>
        <position position="194"/>
    </location>
    <ligand>
        <name>Zn(2+)</name>
        <dbReference type="ChEBI" id="CHEBI:29105"/>
    </ligand>
</feature>
<dbReference type="GO" id="GO:0008652">
    <property type="term" value="P:amino acid biosynthetic process"/>
    <property type="evidence" value="ECO:0007669"/>
    <property type="project" value="UniProtKB-KW"/>
</dbReference>
<name>A0A5A7NAZ9_9PROT</name>
<dbReference type="SUPFAM" id="SSF56796">
    <property type="entry name" value="Dehydroquinate synthase-like"/>
    <property type="match status" value="1"/>
</dbReference>
<keyword evidence="12 19" id="KW-0479">Metal-binding</keyword>
<feature type="binding site" evidence="19">
    <location>
        <position position="152"/>
    </location>
    <ligand>
        <name>NAD(+)</name>
        <dbReference type="ChEBI" id="CHEBI:57540"/>
    </ligand>
</feature>
<feature type="binding site" evidence="19">
    <location>
        <position position="161"/>
    </location>
    <ligand>
        <name>NAD(+)</name>
        <dbReference type="ChEBI" id="CHEBI:57540"/>
    </ligand>
</feature>
<dbReference type="UniPathway" id="UPA00053">
    <property type="reaction ID" value="UER00085"/>
</dbReference>
<reference evidence="22 23" key="1">
    <citation type="submission" date="2019-09" db="EMBL/GenBank/DDBJ databases">
        <title>NBRP : Genome information of microbial organism related human and environment.</title>
        <authorList>
            <person name="Hattori M."/>
            <person name="Oshima K."/>
            <person name="Inaba H."/>
            <person name="Suda W."/>
            <person name="Sakamoto M."/>
            <person name="Iino T."/>
            <person name="Kitahara M."/>
            <person name="Oshida Y."/>
            <person name="Iida T."/>
            <person name="Kudo T."/>
            <person name="Itoh T."/>
            <person name="Ohkuma M."/>
        </authorList>
    </citation>
    <scope>NUCLEOTIDE SEQUENCE [LARGE SCALE GENOMIC DNA]</scope>
    <source>
        <strain evidence="22 23">Q-1</strain>
    </source>
</reference>
<keyword evidence="15 19" id="KW-0520">NAD</keyword>
<evidence type="ECO:0000256" key="19">
    <source>
        <dbReference type="HAMAP-Rule" id="MF_00110"/>
    </source>
</evidence>
<dbReference type="HAMAP" id="MF_00110">
    <property type="entry name" value="DHQ_synthase"/>
    <property type="match status" value="1"/>
</dbReference>
<dbReference type="RefSeq" id="WP_042087991.1">
    <property type="nucleotide sequence ID" value="NZ_BKCN01000024.1"/>
</dbReference>
<evidence type="ECO:0000256" key="2">
    <source>
        <dbReference type="ARBA" id="ARBA00001911"/>
    </source>
</evidence>
<evidence type="ECO:0000256" key="10">
    <source>
        <dbReference type="ARBA" id="ARBA00022490"/>
    </source>
</evidence>
<dbReference type="Proteomes" id="UP000324996">
    <property type="component" value="Unassembled WGS sequence"/>
</dbReference>
<dbReference type="GO" id="GO:0009423">
    <property type="term" value="P:chorismate biosynthetic process"/>
    <property type="evidence" value="ECO:0007669"/>
    <property type="project" value="UniProtKB-UniRule"/>
</dbReference>
<dbReference type="InterPro" id="IPR016037">
    <property type="entry name" value="DHQ_synth_AroB"/>
</dbReference>
<feature type="domain" description="3-dehydroquinate synthase C-terminal" evidence="21">
    <location>
        <begin position="191"/>
        <end position="343"/>
    </location>
</feature>
<evidence type="ECO:0000256" key="9">
    <source>
        <dbReference type="ARBA" id="ARBA00017684"/>
    </source>
</evidence>
<dbReference type="PIRSF" id="PIRSF001455">
    <property type="entry name" value="DHQ_synth"/>
    <property type="match status" value="1"/>
</dbReference>
<dbReference type="PANTHER" id="PTHR43622:SF7">
    <property type="entry name" value="3-DEHYDROQUINATE SYNTHASE, CHLOROPLASTIC"/>
    <property type="match status" value="1"/>
</dbReference>
<evidence type="ECO:0000256" key="3">
    <source>
        <dbReference type="ARBA" id="ARBA00001947"/>
    </source>
</evidence>
<dbReference type="FunFam" id="3.40.50.1970:FF:000007">
    <property type="entry name" value="Pentafunctional AROM polypeptide"/>
    <property type="match status" value="1"/>
</dbReference>
<evidence type="ECO:0000256" key="6">
    <source>
        <dbReference type="ARBA" id="ARBA00004661"/>
    </source>
</evidence>
<comment type="caution">
    <text evidence="19">Lacks conserved residue(s) required for the propagation of feature annotation.</text>
</comment>
<keyword evidence="17 19" id="KW-0456">Lyase</keyword>
<comment type="cofactor">
    <cofactor evidence="19">
        <name>Co(2+)</name>
        <dbReference type="ChEBI" id="CHEBI:48828"/>
    </cofactor>
    <cofactor evidence="19">
        <name>Zn(2+)</name>
        <dbReference type="ChEBI" id="CHEBI:29105"/>
    </cofactor>
    <text evidence="19">Binds 1 divalent metal cation per subunit. Can use either Co(2+) or Zn(2+).</text>
</comment>
<evidence type="ECO:0000313" key="23">
    <source>
        <dbReference type="Proteomes" id="UP000324996"/>
    </source>
</evidence>
<dbReference type="EMBL" id="BKCN01000024">
    <property type="protein sequence ID" value="GER05422.1"/>
    <property type="molecule type" value="Genomic_DNA"/>
</dbReference>
<comment type="pathway">
    <text evidence="6 19">Metabolic intermediate biosynthesis; chorismate biosynthesis; chorismate from D-erythrose 4-phosphate and phosphoenolpyruvate: step 2/7.</text>
</comment>
<dbReference type="CDD" id="cd08195">
    <property type="entry name" value="DHQS"/>
    <property type="match status" value="1"/>
</dbReference>
<evidence type="ECO:0000256" key="13">
    <source>
        <dbReference type="ARBA" id="ARBA00022741"/>
    </source>
</evidence>
<dbReference type="NCBIfam" id="TIGR01357">
    <property type="entry name" value="aroB"/>
    <property type="match status" value="1"/>
</dbReference>
<evidence type="ECO:0000256" key="7">
    <source>
        <dbReference type="ARBA" id="ARBA00005412"/>
    </source>
</evidence>
<feature type="binding site" evidence="19">
    <location>
        <position position="257"/>
    </location>
    <ligand>
        <name>Zn(2+)</name>
        <dbReference type="ChEBI" id="CHEBI:29105"/>
    </ligand>
</feature>
<comment type="cofactor">
    <cofactor evidence="2 19">
        <name>NAD(+)</name>
        <dbReference type="ChEBI" id="CHEBI:57540"/>
    </cofactor>
</comment>
<evidence type="ECO:0000256" key="14">
    <source>
        <dbReference type="ARBA" id="ARBA00022833"/>
    </source>
</evidence>
<sequence>MSNSVAATEIGTVPVALGDRGYDIVIGEGLLADPGRWLGDLLLRPRLALVSDETVFGLYGDGVMDALAKAGIRADRHIIPAGEGAKSFSELERLCSALLDFDIERRDLVLALGGGVVGDLTGFACAILRRGVDVVQIPTTLLSQVDSSVGGKTGINVPQGKNLIGAFHQPRRVLIDLTSLDSLTMRERRAGYAEVMKYGLIDQPDFFSWLEDHGADVLLGDRPSQAFAVAQSCRSKARIVAADEREQGQRALLNLGHTFGHALEAHAGYDGRLLHGEAVAIGCVMAFELSARLALCPPDDADRLRRHLQKTGLPIRCEDIAGDLFKGLGADRMIALMQQDKKVENGMIGFILARGIGRAFISRDVPMPVLRDYLKSILPDLA</sequence>
<evidence type="ECO:0000256" key="16">
    <source>
        <dbReference type="ARBA" id="ARBA00023141"/>
    </source>
</evidence>
<comment type="subcellular location">
    <subcellularLocation>
        <location evidence="5 19">Cytoplasm</location>
    </subcellularLocation>
</comment>
<dbReference type="InterPro" id="IPR030963">
    <property type="entry name" value="DHQ_synth_fam"/>
</dbReference>
<dbReference type="GO" id="GO:0000166">
    <property type="term" value="F:nucleotide binding"/>
    <property type="evidence" value="ECO:0007669"/>
    <property type="project" value="UniProtKB-KW"/>
</dbReference>
<comment type="cofactor">
    <cofactor evidence="3">
        <name>Zn(2+)</name>
        <dbReference type="ChEBI" id="CHEBI:29105"/>
    </cofactor>
</comment>
<comment type="catalytic activity">
    <reaction evidence="1 19">
        <text>7-phospho-2-dehydro-3-deoxy-D-arabino-heptonate = 3-dehydroquinate + phosphate</text>
        <dbReference type="Rhea" id="RHEA:21968"/>
        <dbReference type="ChEBI" id="CHEBI:32364"/>
        <dbReference type="ChEBI" id="CHEBI:43474"/>
        <dbReference type="ChEBI" id="CHEBI:58394"/>
        <dbReference type="EC" id="4.2.3.4"/>
    </reaction>
</comment>
<dbReference type="EC" id="4.2.3.4" evidence="8 19"/>
<keyword evidence="14 19" id="KW-0862">Zinc</keyword>
<evidence type="ECO:0000313" key="22">
    <source>
        <dbReference type="EMBL" id="GER05422.1"/>
    </source>
</evidence>
<keyword evidence="13 19" id="KW-0547">Nucleotide-binding</keyword>
<dbReference type="Pfam" id="PF01761">
    <property type="entry name" value="DHQ_synthase"/>
    <property type="match status" value="1"/>
</dbReference>
<evidence type="ECO:0000256" key="1">
    <source>
        <dbReference type="ARBA" id="ARBA00001393"/>
    </source>
</evidence>
<feature type="binding site" evidence="19">
    <location>
        <position position="275"/>
    </location>
    <ligand>
        <name>Zn(2+)</name>
        <dbReference type="ChEBI" id="CHEBI:29105"/>
    </ligand>
</feature>
<dbReference type="GO" id="GO:0009073">
    <property type="term" value="P:aromatic amino acid family biosynthetic process"/>
    <property type="evidence" value="ECO:0007669"/>
    <property type="project" value="UniProtKB-KW"/>
</dbReference>
<evidence type="ECO:0000256" key="11">
    <source>
        <dbReference type="ARBA" id="ARBA00022605"/>
    </source>
</evidence>
<dbReference type="AlphaFoldDB" id="A0A5A7NAZ9"/>
<dbReference type="Pfam" id="PF24621">
    <property type="entry name" value="DHQS_C"/>
    <property type="match status" value="1"/>
</dbReference>
<evidence type="ECO:0000256" key="8">
    <source>
        <dbReference type="ARBA" id="ARBA00013031"/>
    </source>
</evidence>
<dbReference type="PANTHER" id="PTHR43622">
    <property type="entry name" value="3-DEHYDROQUINATE SYNTHASE"/>
    <property type="match status" value="1"/>
</dbReference>
<proteinExistence type="inferred from homology"/>
<keyword evidence="18 19" id="KW-0170">Cobalt</keyword>
<evidence type="ECO:0000256" key="4">
    <source>
        <dbReference type="ARBA" id="ARBA00003485"/>
    </source>
</evidence>
<organism evidence="22 23">
    <name type="scientific">Iodidimonas nitroreducens</name>
    <dbReference type="NCBI Taxonomy" id="1236968"/>
    <lineage>
        <taxon>Bacteria</taxon>
        <taxon>Pseudomonadati</taxon>
        <taxon>Pseudomonadota</taxon>
        <taxon>Alphaproteobacteria</taxon>
        <taxon>Iodidimonadales</taxon>
        <taxon>Iodidimonadaceae</taxon>
        <taxon>Iodidimonas</taxon>
    </lineage>
</organism>
<dbReference type="Gene3D" id="3.40.50.1970">
    <property type="match status" value="1"/>
</dbReference>
<accession>A0A5A7NAZ9</accession>
<feature type="domain" description="3-dehydroquinate synthase N-terminal" evidence="20">
    <location>
        <begin position="78"/>
        <end position="188"/>
    </location>
</feature>
<gene>
    <name evidence="19 22" type="primary">aroB</name>
    <name evidence="22" type="ORF">JCM17846_31040</name>
</gene>